<dbReference type="STRING" id="3641.A0A061DJT1"/>
<comment type="similarity">
    <text evidence="2">Belongs to the type IV zinc-finger family. Class A subfamily.</text>
</comment>
<evidence type="ECO:0000256" key="4">
    <source>
        <dbReference type="ARBA" id="ARBA00022771"/>
    </source>
</evidence>
<dbReference type="FunFam" id="3.30.50.10:FF:000025">
    <property type="entry name" value="GATA transcription factor"/>
    <property type="match status" value="1"/>
</dbReference>
<keyword evidence="3" id="KW-0479">Metal-binding</keyword>
<evidence type="ECO:0000256" key="10">
    <source>
        <dbReference type="ARBA" id="ARBA00023242"/>
    </source>
</evidence>
<keyword evidence="9" id="KW-0804">Transcription</keyword>
<dbReference type="eggNOG" id="KOG1601">
    <property type="taxonomic scope" value="Eukaryota"/>
</dbReference>
<dbReference type="GO" id="GO:0006357">
    <property type="term" value="P:regulation of transcription by RNA polymerase II"/>
    <property type="evidence" value="ECO:0000318"/>
    <property type="project" value="GO_Central"/>
</dbReference>
<dbReference type="HOGENOM" id="CLU_045755_1_1_1"/>
<evidence type="ECO:0000256" key="3">
    <source>
        <dbReference type="ARBA" id="ARBA00022723"/>
    </source>
</evidence>
<dbReference type="GO" id="GO:0005634">
    <property type="term" value="C:nucleus"/>
    <property type="evidence" value="ECO:0000318"/>
    <property type="project" value="GO_Central"/>
</dbReference>
<dbReference type="AlphaFoldDB" id="A0A061DJT1"/>
<dbReference type="PANTHER" id="PTHR45658">
    <property type="entry name" value="GATA TRANSCRIPTION FACTOR"/>
    <property type="match status" value="1"/>
</dbReference>
<protein>
    <submittedName>
        <fullName evidence="15">GATA transcription factor 9-like protein</fullName>
    </submittedName>
</protein>
<dbReference type="InterPro" id="IPR013088">
    <property type="entry name" value="Znf_NHR/GATA"/>
</dbReference>
<evidence type="ECO:0000256" key="11">
    <source>
        <dbReference type="ARBA" id="ARBA00055020"/>
    </source>
</evidence>
<dbReference type="PROSITE" id="PS00344">
    <property type="entry name" value="GATA_ZN_FINGER_1"/>
    <property type="match status" value="1"/>
</dbReference>
<evidence type="ECO:0000256" key="2">
    <source>
        <dbReference type="ARBA" id="ARBA00005694"/>
    </source>
</evidence>
<dbReference type="GO" id="GO:0008270">
    <property type="term" value="F:zinc ion binding"/>
    <property type="evidence" value="ECO:0007669"/>
    <property type="project" value="UniProtKB-KW"/>
</dbReference>
<keyword evidence="6" id="KW-0805">Transcription regulation</keyword>
<dbReference type="OMA" id="FESQLCV"/>
<accession>A0A061DJT1</accession>
<evidence type="ECO:0000256" key="8">
    <source>
        <dbReference type="ARBA" id="ARBA00023159"/>
    </source>
</evidence>
<dbReference type="GO" id="GO:0000976">
    <property type="term" value="F:transcription cis-regulatory region binding"/>
    <property type="evidence" value="ECO:0000318"/>
    <property type="project" value="GO_Central"/>
</dbReference>
<evidence type="ECO:0000256" key="7">
    <source>
        <dbReference type="ARBA" id="ARBA00023125"/>
    </source>
</evidence>
<keyword evidence="16" id="KW-1185">Reference proteome</keyword>
<comment type="function">
    <text evidence="11">Transcriptional activator that specifically binds 5'-GATA-3' or 5'-GAT-3' motifs within gene promoters. May be involved in the regulation of some light-responsive genes.</text>
</comment>
<dbReference type="Pfam" id="PF00320">
    <property type="entry name" value="GATA"/>
    <property type="match status" value="1"/>
</dbReference>
<evidence type="ECO:0000313" key="15">
    <source>
        <dbReference type="EMBL" id="EOX92622.1"/>
    </source>
</evidence>
<evidence type="ECO:0000256" key="12">
    <source>
        <dbReference type="PROSITE-ProRule" id="PRU00094"/>
    </source>
</evidence>
<dbReference type="CDD" id="cd00202">
    <property type="entry name" value="ZnF_GATA"/>
    <property type="match status" value="1"/>
</dbReference>
<feature type="domain" description="GATA-type" evidence="14">
    <location>
        <begin position="177"/>
        <end position="213"/>
    </location>
</feature>
<dbReference type="InParanoid" id="A0A061DJT1"/>
<dbReference type="SMART" id="SM00401">
    <property type="entry name" value="ZnF_GATA"/>
    <property type="match status" value="1"/>
</dbReference>
<sequence>MVCFRTLSQCFVICFCFAFCFVSCSSMAVENINCSDSNNNNTVLSLSADEIEEFSSLESTKLCVPQDPLEDLDWLPDFTDEIISLDGFCLTPEHEINFSYVSPNSYEGPEQKTTEDIDDDYSAWESKRPRSVFEQSITFTKKKRRKRGGKRVWETRDFALVADDKEAIVVGEEWNCRNVRRTCSHCLSENTPQWRMGPSGPKTLCNACGVRYKSGRLMPEYRPAASPTFDITKHSNFHKKILKRKGFE</sequence>
<evidence type="ECO:0000259" key="14">
    <source>
        <dbReference type="PROSITE" id="PS50114"/>
    </source>
</evidence>
<keyword evidence="10" id="KW-0539">Nucleus</keyword>
<keyword evidence="13" id="KW-0732">Signal</keyword>
<dbReference type="PROSITE" id="PS50114">
    <property type="entry name" value="GATA_ZN_FINGER_2"/>
    <property type="match status" value="1"/>
</dbReference>
<keyword evidence="4 12" id="KW-0863">Zinc-finger</keyword>
<dbReference type="InterPro" id="IPR000679">
    <property type="entry name" value="Znf_GATA"/>
</dbReference>
<evidence type="ECO:0000313" key="16">
    <source>
        <dbReference type="Proteomes" id="UP000026915"/>
    </source>
</evidence>
<comment type="subcellular location">
    <subcellularLocation>
        <location evidence="1">Nucleus</location>
    </subcellularLocation>
</comment>
<proteinExistence type="inferred from homology"/>
<keyword evidence="8" id="KW-0010">Activator</keyword>
<feature type="chain" id="PRO_5001600971" evidence="13">
    <location>
        <begin position="29"/>
        <end position="248"/>
    </location>
</feature>
<dbReference type="Proteomes" id="UP000026915">
    <property type="component" value="Chromosome 1"/>
</dbReference>
<evidence type="ECO:0000256" key="6">
    <source>
        <dbReference type="ARBA" id="ARBA00023015"/>
    </source>
</evidence>
<evidence type="ECO:0000256" key="13">
    <source>
        <dbReference type="SAM" id="SignalP"/>
    </source>
</evidence>
<dbReference type="PANTHER" id="PTHR45658:SF46">
    <property type="entry name" value="GATA TRANSCRIPTION FACTOR 4"/>
    <property type="match status" value="1"/>
</dbReference>
<gene>
    <name evidence="15" type="ORF">TCM_001541</name>
</gene>
<evidence type="ECO:0000256" key="5">
    <source>
        <dbReference type="ARBA" id="ARBA00022833"/>
    </source>
</evidence>
<dbReference type="GO" id="GO:0030154">
    <property type="term" value="P:cell differentiation"/>
    <property type="evidence" value="ECO:0000318"/>
    <property type="project" value="GO_Central"/>
</dbReference>
<evidence type="ECO:0000256" key="9">
    <source>
        <dbReference type="ARBA" id="ARBA00023163"/>
    </source>
</evidence>
<name>A0A061DJT1_THECC</name>
<keyword evidence="7" id="KW-0238">DNA-binding</keyword>
<reference evidence="15 16" key="1">
    <citation type="journal article" date="2013" name="Genome Biol.">
        <title>The genome sequence of the most widely cultivated cacao type and its use to identify candidate genes regulating pod color.</title>
        <authorList>
            <person name="Motamayor J.C."/>
            <person name="Mockaitis K."/>
            <person name="Schmutz J."/>
            <person name="Haiminen N."/>
            <person name="Iii D.L."/>
            <person name="Cornejo O."/>
            <person name="Findley S.D."/>
            <person name="Zheng P."/>
            <person name="Utro F."/>
            <person name="Royaert S."/>
            <person name="Saski C."/>
            <person name="Jenkins J."/>
            <person name="Podicheti R."/>
            <person name="Zhao M."/>
            <person name="Scheffler B.E."/>
            <person name="Stack J.C."/>
            <person name="Feltus F.A."/>
            <person name="Mustiga G.M."/>
            <person name="Amores F."/>
            <person name="Phillips W."/>
            <person name="Marelli J.P."/>
            <person name="May G.D."/>
            <person name="Shapiro H."/>
            <person name="Ma J."/>
            <person name="Bustamante C.D."/>
            <person name="Schnell R.J."/>
            <person name="Main D."/>
            <person name="Gilbert D."/>
            <person name="Parida L."/>
            <person name="Kuhn D.N."/>
        </authorList>
    </citation>
    <scope>NUCLEOTIDE SEQUENCE [LARGE SCALE GENOMIC DNA]</scope>
    <source>
        <strain evidence="16">cv. Matina 1-6</strain>
    </source>
</reference>
<dbReference type="Gramene" id="EOX92622">
    <property type="protein sequence ID" value="EOX92622"/>
    <property type="gene ID" value="TCM_001541"/>
</dbReference>
<organism evidence="15 16">
    <name type="scientific">Theobroma cacao</name>
    <name type="common">Cacao</name>
    <name type="synonym">Cocoa</name>
    <dbReference type="NCBI Taxonomy" id="3641"/>
    <lineage>
        <taxon>Eukaryota</taxon>
        <taxon>Viridiplantae</taxon>
        <taxon>Streptophyta</taxon>
        <taxon>Embryophyta</taxon>
        <taxon>Tracheophyta</taxon>
        <taxon>Spermatophyta</taxon>
        <taxon>Magnoliopsida</taxon>
        <taxon>eudicotyledons</taxon>
        <taxon>Gunneridae</taxon>
        <taxon>Pentapetalae</taxon>
        <taxon>rosids</taxon>
        <taxon>malvids</taxon>
        <taxon>Malvales</taxon>
        <taxon>Malvaceae</taxon>
        <taxon>Byttnerioideae</taxon>
        <taxon>Theobroma</taxon>
    </lineage>
</organism>
<keyword evidence="5" id="KW-0862">Zinc</keyword>
<dbReference type="EMBL" id="CM001879">
    <property type="protein sequence ID" value="EOX92622.1"/>
    <property type="molecule type" value="Genomic_DNA"/>
</dbReference>
<dbReference type="InterPro" id="IPR051140">
    <property type="entry name" value="GATA_TF"/>
</dbReference>
<feature type="signal peptide" evidence="13">
    <location>
        <begin position="1"/>
        <end position="28"/>
    </location>
</feature>
<dbReference type="SUPFAM" id="SSF57716">
    <property type="entry name" value="Glucocorticoid receptor-like (DNA-binding domain)"/>
    <property type="match status" value="1"/>
</dbReference>
<evidence type="ECO:0000256" key="1">
    <source>
        <dbReference type="ARBA" id="ARBA00004123"/>
    </source>
</evidence>
<dbReference type="Gene3D" id="3.30.50.10">
    <property type="entry name" value="Erythroid Transcription Factor GATA-1, subunit A"/>
    <property type="match status" value="1"/>
</dbReference>